<dbReference type="EMBL" id="JACEEZ010009128">
    <property type="protein sequence ID" value="KAG0722751.1"/>
    <property type="molecule type" value="Genomic_DNA"/>
</dbReference>
<evidence type="ECO:0000313" key="4">
    <source>
        <dbReference type="Proteomes" id="UP000770661"/>
    </source>
</evidence>
<dbReference type="Proteomes" id="UP000770661">
    <property type="component" value="Unassembled WGS sequence"/>
</dbReference>
<accession>A0A8J4YFN7</accession>
<comment type="caution">
    <text evidence="3">The sequence shown here is derived from an EMBL/GenBank/DDBJ whole genome shotgun (WGS) entry which is preliminary data.</text>
</comment>
<dbReference type="GO" id="GO:0005634">
    <property type="term" value="C:nucleus"/>
    <property type="evidence" value="ECO:0007669"/>
    <property type="project" value="TreeGrafter"/>
</dbReference>
<evidence type="ECO:0000313" key="3">
    <source>
        <dbReference type="EMBL" id="KAG0722751.1"/>
    </source>
</evidence>
<protein>
    <submittedName>
        <fullName evidence="3">26S proteasome non-ATPase regulatory subunit 1</fullName>
    </submittedName>
</protein>
<reference evidence="3" key="1">
    <citation type="submission" date="2020-07" db="EMBL/GenBank/DDBJ databases">
        <title>The High-quality genome of the commercially important snow crab, Chionoecetes opilio.</title>
        <authorList>
            <person name="Jeong J.-H."/>
            <person name="Ryu S."/>
        </authorList>
    </citation>
    <scope>NUCLEOTIDE SEQUENCE</scope>
    <source>
        <strain evidence="3">MADBK_172401_WGS</strain>
        <tissue evidence="3">Digestive gland</tissue>
    </source>
</reference>
<name>A0A8J4YFN7_CHIOP</name>
<proteinExistence type="predicted"/>
<dbReference type="AlphaFoldDB" id="A0A8J4YFN7"/>
<keyword evidence="4" id="KW-1185">Reference proteome</keyword>
<evidence type="ECO:0000256" key="1">
    <source>
        <dbReference type="ARBA" id="ARBA00022737"/>
    </source>
</evidence>
<dbReference type="InterPro" id="IPR048570">
    <property type="entry name" value="PSMD1_RPN2_N"/>
</dbReference>
<gene>
    <name evidence="3" type="primary">Rpn2</name>
    <name evidence="3" type="ORF">GWK47_043953</name>
</gene>
<dbReference type="GO" id="GO:0034515">
    <property type="term" value="C:proteasome storage granule"/>
    <property type="evidence" value="ECO:0007669"/>
    <property type="project" value="TreeGrafter"/>
</dbReference>
<dbReference type="Pfam" id="PF21505">
    <property type="entry name" value="RPN2_N"/>
    <property type="match status" value="1"/>
</dbReference>
<keyword evidence="3" id="KW-0647">Proteasome</keyword>
<dbReference type="GO" id="GO:0008540">
    <property type="term" value="C:proteasome regulatory particle, base subcomplex"/>
    <property type="evidence" value="ECO:0007669"/>
    <property type="project" value="TreeGrafter"/>
</dbReference>
<dbReference type="GO" id="GO:0043161">
    <property type="term" value="P:proteasome-mediated ubiquitin-dependent protein catabolic process"/>
    <property type="evidence" value="ECO:0007669"/>
    <property type="project" value="TreeGrafter"/>
</dbReference>
<organism evidence="3 4">
    <name type="scientific">Chionoecetes opilio</name>
    <name type="common">Atlantic snow crab</name>
    <name type="synonym">Cancer opilio</name>
    <dbReference type="NCBI Taxonomy" id="41210"/>
    <lineage>
        <taxon>Eukaryota</taxon>
        <taxon>Metazoa</taxon>
        <taxon>Ecdysozoa</taxon>
        <taxon>Arthropoda</taxon>
        <taxon>Crustacea</taxon>
        <taxon>Multicrustacea</taxon>
        <taxon>Malacostraca</taxon>
        <taxon>Eumalacostraca</taxon>
        <taxon>Eucarida</taxon>
        <taxon>Decapoda</taxon>
        <taxon>Pleocyemata</taxon>
        <taxon>Brachyura</taxon>
        <taxon>Eubrachyura</taxon>
        <taxon>Majoidea</taxon>
        <taxon>Majidae</taxon>
        <taxon>Chionoecetes</taxon>
    </lineage>
</organism>
<feature type="domain" description="26S proteasome non-ATPase regulatory subunit 1/RPN2 N-terminal" evidence="2">
    <location>
        <begin position="5"/>
        <end position="235"/>
    </location>
</feature>
<dbReference type="OrthoDB" id="261572at2759"/>
<dbReference type="PANTHER" id="PTHR10943">
    <property type="entry name" value="26S PROTEASOME NON-ATPASE REGULATORY SUBUNIT"/>
    <property type="match status" value="1"/>
</dbReference>
<dbReference type="PANTHER" id="PTHR10943:SF2">
    <property type="entry name" value="26S PROTEASOME NON-ATPASE REGULATORY SUBUNIT 1"/>
    <property type="match status" value="1"/>
</dbReference>
<keyword evidence="1" id="KW-0677">Repeat</keyword>
<sequence length="243" mass="28101">MGFITSAAGILALLDETEDELRVFALERLNEITDTFWPEIADSIQKIETRGGWQLSQKELAALLVSKVYFHLGSYLDSLTYALRSGPMLHQDPNQLYIDTIKVHAIDHYIKLRAQKDAKMDPRLETLLNNMFRRCIEDQQYRHAIGIALETHRMDWFREAIMTADDIVGSLTYSYKIAMQYIEQRKFRDEVLEQLVSLYQGLETPDYVNMCQCLIHLDKPHEVASILDKLIKNDSLKSDVMVG</sequence>
<evidence type="ECO:0000259" key="2">
    <source>
        <dbReference type="Pfam" id="PF21505"/>
    </source>
</evidence>